<accession>A0A6A5KSY4</accession>
<dbReference type="InterPro" id="IPR011009">
    <property type="entry name" value="Kinase-like_dom_sf"/>
</dbReference>
<evidence type="ECO:0000256" key="3">
    <source>
        <dbReference type="ARBA" id="ARBA00022679"/>
    </source>
</evidence>
<evidence type="ECO:0000256" key="2">
    <source>
        <dbReference type="ARBA" id="ARBA00022527"/>
    </source>
</evidence>
<comment type="catalytic activity">
    <reaction evidence="7">
        <text>L-threonyl-[protein] + ATP = O-phospho-L-threonyl-[protein] + ADP + H(+)</text>
        <dbReference type="Rhea" id="RHEA:46608"/>
        <dbReference type="Rhea" id="RHEA-COMP:11060"/>
        <dbReference type="Rhea" id="RHEA-COMP:11605"/>
        <dbReference type="ChEBI" id="CHEBI:15378"/>
        <dbReference type="ChEBI" id="CHEBI:30013"/>
        <dbReference type="ChEBI" id="CHEBI:30616"/>
        <dbReference type="ChEBI" id="CHEBI:61977"/>
        <dbReference type="ChEBI" id="CHEBI:456216"/>
        <dbReference type="EC" id="2.7.11.1"/>
    </reaction>
</comment>
<gene>
    <name evidence="10" type="ORF">BDW02DRAFT_586288</name>
</gene>
<dbReference type="OrthoDB" id="5979581at2759"/>
<dbReference type="EMBL" id="ML975256">
    <property type="protein sequence ID" value="KAF1838016.1"/>
    <property type="molecule type" value="Genomic_DNA"/>
</dbReference>
<organism evidence="10 11">
    <name type="scientific">Decorospora gaudefroyi</name>
    <dbReference type="NCBI Taxonomy" id="184978"/>
    <lineage>
        <taxon>Eukaryota</taxon>
        <taxon>Fungi</taxon>
        <taxon>Dikarya</taxon>
        <taxon>Ascomycota</taxon>
        <taxon>Pezizomycotina</taxon>
        <taxon>Dothideomycetes</taxon>
        <taxon>Pleosporomycetidae</taxon>
        <taxon>Pleosporales</taxon>
        <taxon>Pleosporineae</taxon>
        <taxon>Pleosporaceae</taxon>
        <taxon>Decorospora</taxon>
    </lineage>
</organism>
<dbReference type="PANTHER" id="PTHR47634">
    <property type="entry name" value="PROTEIN KINASE DOMAIN-CONTAINING PROTEIN-RELATED"/>
    <property type="match status" value="1"/>
</dbReference>
<dbReference type="PROSITE" id="PS50011">
    <property type="entry name" value="PROTEIN_KINASE_DOM"/>
    <property type="match status" value="1"/>
</dbReference>
<dbReference type="Gene3D" id="1.10.510.10">
    <property type="entry name" value="Transferase(Phosphotransferase) domain 1"/>
    <property type="match status" value="1"/>
</dbReference>
<comment type="catalytic activity">
    <reaction evidence="8">
        <text>L-seryl-[protein] + ATP = O-phospho-L-seryl-[protein] + ADP + H(+)</text>
        <dbReference type="Rhea" id="RHEA:17989"/>
        <dbReference type="Rhea" id="RHEA-COMP:9863"/>
        <dbReference type="Rhea" id="RHEA-COMP:11604"/>
        <dbReference type="ChEBI" id="CHEBI:15378"/>
        <dbReference type="ChEBI" id="CHEBI:29999"/>
        <dbReference type="ChEBI" id="CHEBI:30616"/>
        <dbReference type="ChEBI" id="CHEBI:83421"/>
        <dbReference type="ChEBI" id="CHEBI:456216"/>
        <dbReference type="EC" id="2.7.11.1"/>
    </reaction>
</comment>
<evidence type="ECO:0000256" key="6">
    <source>
        <dbReference type="ARBA" id="ARBA00022840"/>
    </source>
</evidence>
<name>A0A6A5KSY4_9PLEO</name>
<dbReference type="AlphaFoldDB" id="A0A6A5KSY4"/>
<keyword evidence="11" id="KW-1185">Reference proteome</keyword>
<evidence type="ECO:0000313" key="10">
    <source>
        <dbReference type="EMBL" id="KAF1838016.1"/>
    </source>
</evidence>
<dbReference type="GO" id="GO:0000245">
    <property type="term" value="P:spliceosomal complex assembly"/>
    <property type="evidence" value="ECO:0007669"/>
    <property type="project" value="TreeGrafter"/>
</dbReference>
<evidence type="ECO:0000256" key="1">
    <source>
        <dbReference type="ARBA" id="ARBA00012513"/>
    </source>
</evidence>
<evidence type="ECO:0000256" key="8">
    <source>
        <dbReference type="ARBA" id="ARBA00048679"/>
    </source>
</evidence>
<reference evidence="10" key="1">
    <citation type="submission" date="2020-01" db="EMBL/GenBank/DDBJ databases">
        <authorList>
            <consortium name="DOE Joint Genome Institute"/>
            <person name="Haridas S."/>
            <person name="Albert R."/>
            <person name="Binder M."/>
            <person name="Bloem J."/>
            <person name="Labutti K."/>
            <person name="Salamov A."/>
            <person name="Andreopoulos B."/>
            <person name="Baker S.E."/>
            <person name="Barry K."/>
            <person name="Bills G."/>
            <person name="Bluhm B.H."/>
            <person name="Cannon C."/>
            <person name="Castanera R."/>
            <person name="Culley D.E."/>
            <person name="Daum C."/>
            <person name="Ezra D."/>
            <person name="Gonzalez J.B."/>
            <person name="Henrissat B."/>
            <person name="Kuo A."/>
            <person name="Liang C."/>
            <person name="Lipzen A."/>
            <person name="Lutzoni F."/>
            <person name="Magnuson J."/>
            <person name="Mondo S."/>
            <person name="Nolan M."/>
            <person name="Ohm R."/>
            <person name="Pangilinan J."/>
            <person name="Park H.-J."/>
            <person name="Ramirez L."/>
            <person name="Alfaro M."/>
            <person name="Sun H."/>
            <person name="Tritt A."/>
            <person name="Yoshinaga Y."/>
            <person name="Zwiers L.-H."/>
            <person name="Turgeon B.G."/>
            <person name="Goodwin S.B."/>
            <person name="Spatafora J.W."/>
            <person name="Crous P.W."/>
            <person name="Grigoriev I.V."/>
        </authorList>
    </citation>
    <scope>NUCLEOTIDE SEQUENCE</scope>
    <source>
        <strain evidence="10">P77</strain>
    </source>
</reference>
<dbReference type="EC" id="2.7.11.1" evidence="1"/>
<feature type="domain" description="Protein kinase" evidence="9">
    <location>
        <begin position="37"/>
        <end position="385"/>
    </location>
</feature>
<dbReference type="GO" id="GO:0005524">
    <property type="term" value="F:ATP binding"/>
    <property type="evidence" value="ECO:0007669"/>
    <property type="project" value="UniProtKB-KW"/>
</dbReference>
<protein>
    <recommendedName>
        <fullName evidence="1">non-specific serine/threonine protein kinase</fullName>
        <ecNumber evidence="1">2.7.11.1</ecNumber>
    </recommendedName>
</protein>
<keyword evidence="2" id="KW-0723">Serine/threonine-protein kinase</keyword>
<dbReference type="GO" id="GO:0004674">
    <property type="term" value="F:protein serine/threonine kinase activity"/>
    <property type="evidence" value="ECO:0007669"/>
    <property type="project" value="UniProtKB-KW"/>
</dbReference>
<dbReference type="Proteomes" id="UP000800040">
    <property type="component" value="Unassembled WGS sequence"/>
</dbReference>
<sequence>MDWSTPSCDIDTEPLHRYHRGGYHPVHLGDCLNNGRYKVLHKLGWGGYSTVWAARDTRSRFLRYVDTTRADMLLEIKPTLLETTVLRTIAATPSDQPGYQHLMTMQDSFQISGPNGTHECLVLELLGPSVADLLDAHSCIERLPGTLAKTIARQALLGLCVLHEQGIAHADLHTRNLAFAIPSLQALREEDFLQKLGYPETGTVHRKDGQPLGRGVPRYLVKPTSYPIDIKSSLRSIKIVDFGQSFLSGERPGALNTPLPVRAPEIIFRDKVDYRVDLWSMGCLLFELIVGQPLFDSFMTTPAILVRQMLETVNEDLPDRWKREWDAMKGTGTFSDNSSPCSLQDWREDLSREDIVRVGALIGSMLRMEPSARASAKAVVQDAWFQREQLVSKLSVLGIDTETG</sequence>
<keyword evidence="4" id="KW-0547">Nucleotide-binding</keyword>
<dbReference type="GO" id="GO:0050684">
    <property type="term" value="P:regulation of mRNA processing"/>
    <property type="evidence" value="ECO:0007669"/>
    <property type="project" value="TreeGrafter"/>
</dbReference>
<keyword evidence="6" id="KW-0067">ATP-binding</keyword>
<dbReference type="SMART" id="SM00220">
    <property type="entry name" value="S_TKc"/>
    <property type="match status" value="1"/>
</dbReference>
<dbReference type="InterPro" id="IPR051334">
    <property type="entry name" value="SRPK"/>
</dbReference>
<dbReference type="Gene3D" id="3.30.200.20">
    <property type="entry name" value="Phosphorylase Kinase, domain 1"/>
    <property type="match status" value="1"/>
</dbReference>
<proteinExistence type="predicted"/>
<keyword evidence="3" id="KW-0808">Transferase</keyword>
<evidence type="ECO:0000313" key="11">
    <source>
        <dbReference type="Proteomes" id="UP000800040"/>
    </source>
</evidence>
<dbReference type="InterPro" id="IPR000719">
    <property type="entry name" value="Prot_kinase_dom"/>
</dbReference>
<evidence type="ECO:0000256" key="4">
    <source>
        <dbReference type="ARBA" id="ARBA00022741"/>
    </source>
</evidence>
<dbReference type="PANTHER" id="PTHR47634:SF9">
    <property type="entry name" value="PROTEIN KINASE DOMAIN-CONTAINING PROTEIN-RELATED"/>
    <property type="match status" value="1"/>
</dbReference>
<dbReference type="Pfam" id="PF00069">
    <property type="entry name" value="Pkinase"/>
    <property type="match status" value="1"/>
</dbReference>
<dbReference type="SUPFAM" id="SSF56112">
    <property type="entry name" value="Protein kinase-like (PK-like)"/>
    <property type="match status" value="1"/>
</dbReference>
<keyword evidence="5 10" id="KW-0418">Kinase</keyword>
<evidence type="ECO:0000256" key="5">
    <source>
        <dbReference type="ARBA" id="ARBA00022777"/>
    </source>
</evidence>
<evidence type="ECO:0000259" key="9">
    <source>
        <dbReference type="PROSITE" id="PS50011"/>
    </source>
</evidence>
<evidence type="ECO:0000256" key="7">
    <source>
        <dbReference type="ARBA" id="ARBA00047899"/>
    </source>
</evidence>